<dbReference type="InterPro" id="IPR001138">
    <property type="entry name" value="Zn2Cys6_DnaBD"/>
</dbReference>
<dbReference type="InterPro" id="IPR036864">
    <property type="entry name" value="Zn2-C6_fun-type_DNA-bd_sf"/>
</dbReference>
<proteinExistence type="predicted"/>
<feature type="domain" description="Zn(2)-C6 fungal-type" evidence="3">
    <location>
        <begin position="32"/>
        <end position="66"/>
    </location>
</feature>
<gene>
    <name evidence="4" type="ORF">BP6252_07988</name>
</gene>
<dbReference type="EMBL" id="PDLM01000008">
    <property type="protein sequence ID" value="RDW71425.1"/>
    <property type="molecule type" value="Genomic_DNA"/>
</dbReference>
<organism evidence="4 5">
    <name type="scientific">Coleophoma cylindrospora</name>
    <dbReference type="NCBI Taxonomy" id="1849047"/>
    <lineage>
        <taxon>Eukaryota</taxon>
        <taxon>Fungi</taxon>
        <taxon>Dikarya</taxon>
        <taxon>Ascomycota</taxon>
        <taxon>Pezizomycotina</taxon>
        <taxon>Leotiomycetes</taxon>
        <taxon>Helotiales</taxon>
        <taxon>Dermateaceae</taxon>
        <taxon>Coleophoma</taxon>
    </lineage>
</organism>
<sequence length="476" mass="52043">MDSSTTQSPASASAGTQTRAQGKRPPRKIRSACNRCHAQKLRCVRKQGDAHCERCLRLKLHVSCRFEARAARACPRSSPHNGQDDLHEPPAGTITLPVPDMSLSPVITNSSNEWLFPLDLNVDSIAQQATITWPNICYPMPSNVADVDPFSADLFGNTWSATPLCQHDPTDPFDQLPPRNASPSRNTSGNHLRIDNDSDFLNSPISITRSLAKLNIALHECAASLPTEDGINTTSDGHRKRQEKTLFAFDELFRLTSEFLDVIKHLSAEACQTRTTPPAAAEDSRPASPNALPIVINDQQLLTHPGFDNSPSGPRRSSLSHVDIGTVLMIMSCHHRLTEIYFSIFQMVQACIKYSLAPSRVRSDWVVVLPKCQVGAHAVLPPVQVDAKTPLAYDKSLMYMTMLTMLASQFCEKTAEIIGAGVWDASGNSKWINGKEPSLGTGGNQGFAMSSAGLFMSVVDRSKSLQDMINATKQLL</sequence>
<evidence type="ECO:0000313" key="5">
    <source>
        <dbReference type="Proteomes" id="UP000256645"/>
    </source>
</evidence>
<dbReference type="CDD" id="cd00067">
    <property type="entry name" value="GAL4"/>
    <property type="match status" value="1"/>
</dbReference>
<name>A0A3D8RBN0_9HELO</name>
<feature type="compositionally biased region" description="Polar residues" evidence="2">
    <location>
        <begin position="181"/>
        <end position="190"/>
    </location>
</feature>
<dbReference type="PROSITE" id="PS00463">
    <property type="entry name" value="ZN2_CY6_FUNGAL_1"/>
    <property type="match status" value="1"/>
</dbReference>
<dbReference type="PROSITE" id="PS50048">
    <property type="entry name" value="ZN2_CY6_FUNGAL_2"/>
    <property type="match status" value="1"/>
</dbReference>
<feature type="region of interest" description="Disordered" evidence="2">
    <location>
        <begin position="1"/>
        <end position="29"/>
    </location>
</feature>
<evidence type="ECO:0000259" key="3">
    <source>
        <dbReference type="PROSITE" id="PS50048"/>
    </source>
</evidence>
<feature type="compositionally biased region" description="Low complexity" evidence="2">
    <location>
        <begin position="1"/>
        <end position="18"/>
    </location>
</feature>
<dbReference type="OrthoDB" id="4222821at2759"/>
<feature type="region of interest" description="Disordered" evidence="2">
    <location>
        <begin position="166"/>
        <end position="195"/>
    </location>
</feature>
<keyword evidence="5" id="KW-1185">Reference proteome</keyword>
<protein>
    <recommendedName>
        <fullName evidence="3">Zn(2)-C6 fungal-type domain-containing protein</fullName>
    </recommendedName>
</protein>
<dbReference type="STRING" id="1849047.A0A3D8RBN0"/>
<evidence type="ECO:0000256" key="1">
    <source>
        <dbReference type="ARBA" id="ARBA00023242"/>
    </source>
</evidence>
<comment type="caution">
    <text evidence="4">The sequence shown here is derived from an EMBL/GenBank/DDBJ whole genome shotgun (WGS) entry which is preliminary data.</text>
</comment>
<evidence type="ECO:0000256" key="2">
    <source>
        <dbReference type="SAM" id="MobiDB-lite"/>
    </source>
</evidence>
<reference evidence="4 5" key="1">
    <citation type="journal article" date="2018" name="IMA Fungus">
        <title>IMA Genome-F 9: Draft genome sequence of Annulohypoxylon stygium, Aspergillus mulundensis, Berkeleyomyces basicola (syn. Thielaviopsis basicola), Ceratocystis smalleyi, two Cercospora beticola strains, Coleophoma cylindrospora, Fusarium fracticaudum, Phialophora cf. hyalina, and Morchella septimelata.</title>
        <authorList>
            <person name="Wingfield B.D."/>
            <person name="Bills G.F."/>
            <person name="Dong Y."/>
            <person name="Huang W."/>
            <person name="Nel W.J."/>
            <person name="Swalarsk-Parry B.S."/>
            <person name="Vaghefi N."/>
            <person name="Wilken P.M."/>
            <person name="An Z."/>
            <person name="de Beer Z.W."/>
            <person name="De Vos L."/>
            <person name="Chen L."/>
            <person name="Duong T.A."/>
            <person name="Gao Y."/>
            <person name="Hammerbacher A."/>
            <person name="Kikkert J.R."/>
            <person name="Li Y."/>
            <person name="Li H."/>
            <person name="Li K."/>
            <person name="Li Q."/>
            <person name="Liu X."/>
            <person name="Ma X."/>
            <person name="Naidoo K."/>
            <person name="Pethybridge S.J."/>
            <person name="Sun J."/>
            <person name="Steenkamp E.T."/>
            <person name="van der Nest M.A."/>
            <person name="van Wyk S."/>
            <person name="Wingfield M.J."/>
            <person name="Xiong C."/>
            <person name="Yue Q."/>
            <person name="Zhang X."/>
        </authorList>
    </citation>
    <scope>NUCLEOTIDE SEQUENCE [LARGE SCALE GENOMIC DNA]</scope>
    <source>
        <strain evidence="4 5">BP6252</strain>
    </source>
</reference>
<keyword evidence="1" id="KW-0539">Nucleus</keyword>
<dbReference type="AlphaFoldDB" id="A0A3D8RBN0"/>
<dbReference type="Gene3D" id="4.10.240.10">
    <property type="entry name" value="Zn(2)-C6 fungal-type DNA-binding domain"/>
    <property type="match status" value="1"/>
</dbReference>
<accession>A0A3D8RBN0</accession>
<dbReference type="Proteomes" id="UP000256645">
    <property type="component" value="Unassembled WGS sequence"/>
</dbReference>
<dbReference type="GO" id="GO:0008270">
    <property type="term" value="F:zinc ion binding"/>
    <property type="evidence" value="ECO:0007669"/>
    <property type="project" value="InterPro"/>
</dbReference>
<dbReference type="GO" id="GO:0000981">
    <property type="term" value="F:DNA-binding transcription factor activity, RNA polymerase II-specific"/>
    <property type="evidence" value="ECO:0007669"/>
    <property type="project" value="InterPro"/>
</dbReference>
<evidence type="ECO:0000313" key="4">
    <source>
        <dbReference type="EMBL" id="RDW71425.1"/>
    </source>
</evidence>